<feature type="region of interest" description="Disordered" evidence="1">
    <location>
        <begin position="1"/>
        <end position="21"/>
    </location>
</feature>
<reference evidence="2 3" key="1">
    <citation type="submission" date="2016-04" db="EMBL/GenBank/DDBJ databases">
        <title>Evolutionary innovation and constraint leading to complex multicellularity in the Ascomycota.</title>
        <authorList>
            <person name="Cisse O."/>
            <person name="Nguyen A."/>
            <person name="Hewitt D.A."/>
            <person name="Jedd G."/>
            <person name="Stajich J.E."/>
        </authorList>
    </citation>
    <scope>NUCLEOTIDE SEQUENCE [LARGE SCALE GENOMIC DNA]</scope>
    <source>
        <strain evidence="2 3">DAH-3</strain>
    </source>
</reference>
<dbReference type="Proteomes" id="UP000186594">
    <property type="component" value="Unassembled WGS sequence"/>
</dbReference>
<feature type="region of interest" description="Disordered" evidence="1">
    <location>
        <begin position="99"/>
        <end position="148"/>
    </location>
</feature>
<name>A0A1U7LHP2_NEOID</name>
<sequence length="148" mass="16291">MAQVLSPVPPRPGRRRKPFSWLQRLYKRPKYHTQEFQQFTQTPSAQASVKAPSSASSDENTVFSKHGRQSSVATTTTTMGLHANQNFAGDAASMLTLASSSRRIPRRNSLDTDASIKAIPPHSRPSSIDTDRASRGPESLFSFESTKS</sequence>
<protein>
    <submittedName>
        <fullName evidence="2">Uncharacterized protein</fullName>
    </submittedName>
</protein>
<evidence type="ECO:0000313" key="3">
    <source>
        <dbReference type="Proteomes" id="UP000186594"/>
    </source>
</evidence>
<comment type="caution">
    <text evidence="2">The sequence shown here is derived from an EMBL/GenBank/DDBJ whole genome shotgun (WGS) entry which is preliminary data.</text>
</comment>
<dbReference type="OrthoDB" id="410651at2759"/>
<gene>
    <name evidence="2" type="ORF">NEOLI_001368</name>
</gene>
<proteinExistence type="predicted"/>
<keyword evidence="3" id="KW-1185">Reference proteome</keyword>
<feature type="region of interest" description="Disordered" evidence="1">
    <location>
        <begin position="40"/>
        <end position="77"/>
    </location>
</feature>
<dbReference type="AlphaFoldDB" id="A0A1U7LHP2"/>
<dbReference type="EMBL" id="LXFE01003900">
    <property type="protein sequence ID" value="OLL22113.1"/>
    <property type="molecule type" value="Genomic_DNA"/>
</dbReference>
<organism evidence="2 3">
    <name type="scientific">Neolecta irregularis (strain DAH-3)</name>
    <dbReference type="NCBI Taxonomy" id="1198029"/>
    <lineage>
        <taxon>Eukaryota</taxon>
        <taxon>Fungi</taxon>
        <taxon>Dikarya</taxon>
        <taxon>Ascomycota</taxon>
        <taxon>Taphrinomycotina</taxon>
        <taxon>Neolectales</taxon>
        <taxon>Neolectaceae</taxon>
        <taxon>Neolecta</taxon>
    </lineage>
</organism>
<evidence type="ECO:0000256" key="1">
    <source>
        <dbReference type="SAM" id="MobiDB-lite"/>
    </source>
</evidence>
<evidence type="ECO:0000313" key="2">
    <source>
        <dbReference type="EMBL" id="OLL22113.1"/>
    </source>
</evidence>
<accession>A0A1U7LHP2</accession>